<dbReference type="PANTHER" id="PTHR43884:SF20">
    <property type="entry name" value="ACYL-COA DEHYDROGENASE FADE28"/>
    <property type="match status" value="1"/>
</dbReference>
<dbReference type="Proteomes" id="UP000216225">
    <property type="component" value="Unassembled WGS sequence"/>
</dbReference>
<comment type="caution">
    <text evidence="5">The sequence shown here is derived from an EMBL/GenBank/DDBJ whole genome shotgun (WGS) entry which is preliminary data.</text>
</comment>
<gene>
    <name evidence="5" type="ORF">CE154_014055</name>
</gene>
<dbReference type="EMBL" id="NKDB02000002">
    <property type="protein sequence ID" value="RKJ97111.1"/>
    <property type="molecule type" value="Genomic_DNA"/>
</dbReference>
<keyword evidence="1" id="KW-0285">Flavoprotein</keyword>
<dbReference type="SUPFAM" id="SSF47203">
    <property type="entry name" value="Acyl-CoA dehydrogenase C-terminal domain-like"/>
    <property type="match status" value="1"/>
</dbReference>
<dbReference type="AlphaFoldDB" id="A0A420KD23"/>
<evidence type="ECO:0000259" key="4">
    <source>
        <dbReference type="Pfam" id="PF00441"/>
    </source>
</evidence>
<keyword evidence="3" id="KW-0560">Oxidoreductase</keyword>
<evidence type="ECO:0000313" key="6">
    <source>
        <dbReference type="Proteomes" id="UP000216225"/>
    </source>
</evidence>
<dbReference type="Gene3D" id="1.20.140.10">
    <property type="entry name" value="Butyryl-CoA Dehydrogenase, subunit A, domain 3"/>
    <property type="match status" value="1"/>
</dbReference>
<keyword evidence="2" id="KW-0274">FAD</keyword>
<sequence length="338" mass="36175">MSAMPKTSEFVLAPAFERLVSEQHPIALARDAVLADASLNPKVLQLWRDLHDGGWLGLGTEAMRAEAMPELARMGEASGRSLLSVPFAFTSLVLAPLVEATPSLADEFLTEPLDAGPISGRIDLGGSAGPLLFDYVGPRAGYYQLASSGSTIVLRRFLAASHPVAGLDAGVPVLDFSEGHERKAAERRLDLQAKDVLRLLQPFFVFQYGHLLGAAAAALDSAIAYAKERRQFGRAIGEFQAVKHSLANAWVALDNARYAVNALAQADSTETVQRLVGITDRLVAAGAKLATRVTIQVHGAIGFAWEHDAHLYLKRVYKSSAQMTHIAGQLAAADLTSL</sequence>
<evidence type="ECO:0000256" key="1">
    <source>
        <dbReference type="ARBA" id="ARBA00022630"/>
    </source>
</evidence>
<evidence type="ECO:0000313" key="5">
    <source>
        <dbReference type="EMBL" id="RKJ97111.1"/>
    </source>
</evidence>
<dbReference type="GO" id="GO:0003995">
    <property type="term" value="F:acyl-CoA dehydrogenase activity"/>
    <property type="evidence" value="ECO:0007669"/>
    <property type="project" value="TreeGrafter"/>
</dbReference>
<name>A0A420KD23_9BURK</name>
<dbReference type="Pfam" id="PF00441">
    <property type="entry name" value="Acyl-CoA_dh_1"/>
    <property type="match status" value="1"/>
</dbReference>
<proteinExistence type="predicted"/>
<protein>
    <submittedName>
        <fullName evidence="5">Acyl-CoA dehydrogenase</fullName>
    </submittedName>
</protein>
<dbReference type="InterPro" id="IPR036250">
    <property type="entry name" value="AcylCo_DH-like_C"/>
</dbReference>
<reference evidence="5 6" key="1">
    <citation type="submission" date="2018-09" db="EMBL/GenBank/DDBJ databases">
        <title>Genome comparison of Alicycliphilus sp. BQ1, a polyurethanolytic bacterium, with its closest phylogenetic relatives Alicycliphilus denitrificans BC and K601, unable to attack polyurethane.</title>
        <authorList>
            <person name="Loza-Tavera H."/>
            <person name="Lozano L."/>
            <person name="Cevallos M."/>
            <person name="Maya-Lucas O."/>
            <person name="Garcia-Mena J."/>
            <person name="Hernandez J."/>
        </authorList>
    </citation>
    <scope>NUCLEOTIDE SEQUENCE [LARGE SCALE GENOMIC DNA]</scope>
    <source>
        <strain evidence="5 6">BQ1</strain>
    </source>
</reference>
<evidence type="ECO:0000256" key="2">
    <source>
        <dbReference type="ARBA" id="ARBA00022827"/>
    </source>
</evidence>
<evidence type="ECO:0000256" key="3">
    <source>
        <dbReference type="ARBA" id="ARBA00023002"/>
    </source>
</evidence>
<dbReference type="InterPro" id="IPR009075">
    <property type="entry name" value="AcylCo_DH/oxidase_C"/>
</dbReference>
<organism evidence="5 6">
    <name type="scientific">Alicycliphilus denitrificans</name>
    <dbReference type="NCBI Taxonomy" id="179636"/>
    <lineage>
        <taxon>Bacteria</taxon>
        <taxon>Pseudomonadati</taxon>
        <taxon>Pseudomonadota</taxon>
        <taxon>Betaproteobacteria</taxon>
        <taxon>Burkholderiales</taxon>
        <taxon>Comamonadaceae</taxon>
        <taxon>Alicycliphilus</taxon>
    </lineage>
</organism>
<feature type="domain" description="Acyl-CoA dehydrogenase/oxidase C-terminal" evidence="4">
    <location>
        <begin position="211"/>
        <end position="321"/>
    </location>
</feature>
<dbReference type="PANTHER" id="PTHR43884">
    <property type="entry name" value="ACYL-COA DEHYDROGENASE"/>
    <property type="match status" value="1"/>
</dbReference>
<accession>A0A420KD23</accession>